<proteinExistence type="predicted"/>
<feature type="non-terminal residue" evidence="1">
    <location>
        <position position="101"/>
    </location>
</feature>
<evidence type="ECO:0000313" key="1">
    <source>
        <dbReference type="EMBL" id="MCD7450017.1"/>
    </source>
</evidence>
<gene>
    <name evidence="1" type="ORF">HAX54_002894</name>
</gene>
<evidence type="ECO:0000313" key="2">
    <source>
        <dbReference type="Proteomes" id="UP000823775"/>
    </source>
</evidence>
<dbReference type="Proteomes" id="UP000823775">
    <property type="component" value="Unassembled WGS sequence"/>
</dbReference>
<organism evidence="1 2">
    <name type="scientific">Datura stramonium</name>
    <name type="common">Jimsonweed</name>
    <name type="synonym">Common thornapple</name>
    <dbReference type="NCBI Taxonomy" id="4076"/>
    <lineage>
        <taxon>Eukaryota</taxon>
        <taxon>Viridiplantae</taxon>
        <taxon>Streptophyta</taxon>
        <taxon>Embryophyta</taxon>
        <taxon>Tracheophyta</taxon>
        <taxon>Spermatophyta</taxon>
        <taxon>Magnoliopsida</taxon>
        <taxon>eudicotyledons</taxon>
        <taxon>Gunneridae</taxon>
        <taxon>Pentapetalae</taxon>
        <taxon>asterids</taxon>
        <taxon>lamiids</taxon>
        <taxon>Solanales</taxon>
        <taxon>Solanaceae</taxon>
        <taxon>Solanoideae</taxon>
        <taxon>Datureae</taxon>
        <taxon>Datura</taxon>
    </lineage>
</organism>
<name>A0ABS8RTG4_DATST</name>
<dbReference type="EMBL" id="JACEIK010000113">
    <property type="protein sequence ID" value="MCD7450017.1"/>
    <property type="molecule type" value="Genomic_DNA"/>
</dbReference>
<reference evidence="1 2" key="1">
    <citation type="journal article" date="2021" name="BMC Genomics">
        <title>Datura genome reveals duplications of psychoactive alkaloid biosynthetic genes and high mutation rate following tissue culture.</title>
        <authorList>
            <person name="Rajewski A."/>
            <person name="Carter-House D."/>
            <person name="Stajich J."/>
            <person name="Litt A."/>
        </authorList>
    </citation>
    <scope>NUCLEOTIDE SEQUENCE [LARGE SCALE GENOMIC DNA]</scope>
    <source>
        <strain evidence="1">AR-01</strain>
    </source>
</reference>
<comment type="caution">
    <text evidence="1">The sequence shown here is derived from an EMBL/GenBank/DDBJ whole genome shotgun (WGS) entry which is preliminary data.</text>
</comment>
<accession>A0ABS8RTG4</accession>
<keyword evidence="2" id="KW-1185">Reference proteome</keyword>
<protein>
    <submittedName>
        <fullName evidence="1">Uncharacterized protein</fullName>
    </submittedName>
</protein>
<sequence>MFINESIDQPSPIYIGPPGRLVCIAQAKAEGLIHIVQASWPGPGYIIFPLDDSLCTQSLASYQRTTRSHKTRLVHLKPTNKKALSAQGIIMGLGQGLKGTL</sequence>